<evidence type="ECO:0000256" key="9">
    <source>
        <dbReference type="PROSITE-ProRule" id="PRU00103"/>
    </source>
</evidence>
<dbReference type="InterPro" id="IPR008271">
    <property type="entry name" value="Ser/Thr_kinase_AS"/>
</dbReference>
<feature type="region of interest" description="Disordered" evidence="11">
    <location>
        <begin position="1468"/>
        <end position="1491"/>
    </location>
</feature>
<dbReference type="EMBL" id="SOZI01000020">
    <property type="protein sequence ID" value="TNY22802.1"/>
    <property type="molecule type" value="Genomic_DNA"/>
</dbReference>
<evidence type="ECO:0000256" key="7">
    <source>
        <dbReference type="ARBA" id="ARBA00022777"/>
    </source>
</evidence>
<feature type="compositionally biased region" description="Low complexity" evidence="11">
    <location>
        <begin position="1428"/>
        <end position="1437"/>
    </location>
</feature>
<evidence type="ECO:0000256" key="4">
    <source>
        <dbReference type="ARBA" id="ARBA00022679"/>
    </source>
</evidence>
<evidence type="ECO:0000256" key="6">
    <source>
        <dbReference type="ARBA" id="ARBA00022741"/>
    </source>
</evidence>
<evidence type="ECO:0000313" key="14">
    <source>
        <dbReference type="Proteomes" id="UP000311382"/>
    </source>
</evidence>
<feature type="compositionally biased region" description="Low complexity" evidence="11">
    <location>
        <begin position="1468"/>
        <end position="1477"/>
    </location>
</feature>
<feature type="region of interest" description="Disordered" evidence="11">
    <location>
        <begin position="1020"/>
        <end position="1052"/>
    </location>
</feature>
<dbReference type="InterPro" id="IPR021133">
    <property type="entry name" value="HEAT_type_2"/>
</dbReference>
<dbReference type="PROSITE" id="PS50077">
    <property type="entry name" value="HEAT_REPEAT"/>
    <property type="match status" value="1"/>
</dbReference>
<dbReference type="GO" id="GO:0034272">
    <property type="term" value="C:phosphatidylinositol 3-kinase complex, class III, type II"/>
    <property type="evidence" value="ECO:0007669"/>
    <property type="project" value="TreeGrafter"/>
</dbReference>
<feature type="region of interest" description="Disordered" evidence="11">
    <location>
        <begin position="1411"/>
        <end position="1437"/>
    </location>
</feature>
<dbReference type="FunFam" id="1.10.510.10:FF:000497">
    <property type="entry name" value="Phosphoinositide 3-kinase regulatory subunit"/>
    <property type="match status" value="1"/>
</dbReference>
<evidence type="ECO:0000256" key="8">
    <source>
        <dbReference type="ARBA" id="ARBA00022840"/>
    </source>
</evidence>
<dbReference type="SMART" id="SM00220">
    <property type="entry name" value="S_TKc"/>
    <property type="match status" value="1"/>
</dbReference>
<dbReference type="OrthoDB" id="242910at2759"/>
<keyword evidence="4" id="KW-0808">Transferase</keyword>
<dbReference type="Proteomes" id="UP000311382">
    <property type="component" value="Unassembled WGS sequence"/>
</dbReference>
<dbReference type="InterPro" id="IPR011009">
    <property type="entry name" value="Kinase-like_dom_sf"/>
</dbReference>
<keyword evidence="5" id="KW-0677">Repeat</keyword>
<dbReference type="InterPro" id="IPR055231">
    <property type="entry name" value="2AA_helical"/>
</dbReference>
<dbReference type="PROSITE" id="PS00108">
    <property type="entry name" value="PROTEIN_KINASE_ST"/>
    <property type="match status" value="1"/>
</dbReference>
<dbReference type="GO" id="GO:0016236">
    <property type="term" value="P:macroautophagy"/>
    <property type="evidence" value="ECO:0007669"/>
    <property type="project" value="InterPro"/>
</dbReference>
<dbReference type="EC" id="2.7.11.1" evidence="1"/>
<dbReference type="InterPro" id="IPR045162">
    <property type="entry name" value="Vps15-like"/>
</dbReference>
<dbReference type="Gene3D" id="2.130.10.10">
    <property type="entry name" value="YVTN repeat-like/Quinoprotein amine dehydrogenase"/>
    <property type="match status" value="2"/>
</dbReference>
<gene>
    <name evidence="13" type="ORF">DMC30DRAFT_410895</name>
</gene>
<keyword evidence="14" id="KW-1185">Reference proteome</keyword>
<dbReference type="Pfam" id="PF00069">
    <property type="entry name" value="Pkinase"/>
    <property type="match status" value="1"/>
</dbReference>
<evidence type="ECO:0000256" key="11">
    <source>
        <dbReference type="SAM" id="MobiDB-lite"/>
    </source>
</evidence>
<evidence type="ECO:0000256" key="5">
    <source>
        <dbReference type="ARBA" id="ARBA00022737"/>
    </source>
</evidence>
<reference evidence="13 14" key="1">
    <citation type="submission" date="2019-03" db="EMBL/GenBank/DDBJ databases">
        <title>Rhodosporidium diobovatum UCD-FST 08-225 genome sequencing, assembly, and annotation.</title>
        <authorList>
            <person name="Fakankun I.U."/>
            <person name="Fristensky B."/>
            <person name="Levin D.B."/>
        </authorList>
    </citation>
    <scope>NUCLEOTIDE SEQUENCE [LARGE SCALE GENOMIC DNA]</scope>
    <source>
        <strain evidence="13 14">UCD-FST 08-225</strain>
    </source>
</reference>
<dbReference type="GO" id="GO:0045324">
    <property type="term" value="P:late endosome to vacuole transport"/>
    <property type="evidence" value="ECO:0007669"/>
    <property type="project" value="InterPro"/>
</dbReference>
<dbReference type="GO" id="GO:0006623">
    <property type="term" value="P:protein targeting to vacuole"/>
    <property type="evidence" value="ECO:0007669"/>
    <property type="project" value="TreeGrafter"/>
</dbReference>
<dbReference type="GO" id="GO:0005524">
    <property type="term" value="F:ATP binding"/>
    <property type="evidence" value="ECO:0007669"/>
    <property type="project" value="UniProtKB-KW"/>
</dbReference>
<evidence type="ECO:0000313" key="13">
    <source>
        <dbReference type="EMBL" id="TNY22802.1"/>
    </source>
</evidence>
<dbReference type="PROSITE" id="PS50294">
    <property type="entry name" value="WD_REPEATS_REGION"/>
    <property type="match status" value="1"/>
</dbReference>
<organism evidence="13 14">
    <name type="scientific">Rhodotorula diobovata</name>
    <dbReference type="NCBI Taxonomy" id="5288"/>
    <lineage>
        <taxon>Eukaryota</taxon>
        <taxon>Fungi</taxon>
        <taxon>Dikarya</taxon>
        <taxon>Basidiomycota</taxon>
        <taxon>Pucciniomycotina</taxon>
        <taxon>Microbotryomycetes</taxon>
        <taxon>Sporidiobolales</taxon>
        <taxon>Sporidiobolaceae</taxon>
        <taxon>Rhodotorula</taxon>
    </lineage>
</organism>
<dbReference type="InterPro" id="IPR001680">
    <property type="entry name" value="WD40_rpt"/>
</dbReference>
<dbReference type="PROSITE" id="PS50011">
    <property type="entry name" value="PROTEIN_KINASE_DOM"/>
    <property type="match status" value="1"/>
</dbReference>
<name>A0A5C5G311_9BASI</name>
<dbReference type="InterPro" id="IPR036322">
    <property type="entry name" value="WD40_repeat_dom_sf"/>
</dbReference>
<dbReference type="InterPro" id="IPR016024">
    <property type="entry name" value="ARM-type_fold"/>
</dbReference>
<feature type="region of interest" description="Disordered" evidence="11">
    <location>
        <begin position="916"/>
        <end position="958"/>
    </location>
</feature>
<dbReference type="Pfam" id="PF22956">
    <property type="entry name" value="VPS15-like_hel"/>
    <property type="match status" value="1"/>
</dbReference>
<dbReference type="GO" id="GO:0071561">
    <property type="term" value="C:nucleus-vacuole junction"/>
    <property type="evidence" value="ECO:0007669"/>
    <property type="project" value="TreeGrafter"/>
</dbReference>
<keyword evidence="3 10" id="KW-0853">WD repeat</keyword>
<dbReference type="SUPFAM" id="SSF56112">
    <property type="entry name" value="Protein kinase-like (PK-like)"/>
    <property type="match status" value="1"/>
</dbReference>
<evidence type="ECO:0000256" key="2">
    <source>
        <dbReference type="ARBA" id="ARBA00022527"/>
    </source>
</evidence>
<feature type="compositionally biased region" description="Low complexity" evidence="11">
    <location>
        <begin position="1638"/>
        <end position="1680"/>
    </location>
</feature>
<feature type="repeat" description="HEAT" evidence="9">
    <location>
        <begin position="485"/>
        <end position="522"/>
    </location>
</feature>
<dbReference type="PANTHER" id="PTHR17583">
    <property type="entry name" value="PHOSPHOINOSITIDE 3-KINASE REGULATORY SUBUNIT 4"/>
    <property type="match status" value="1"/>
</dbReference>
<dbReference type="GO" id="GO:0005770">
    <property type="term" value="C:late endosome"/>
    <property type="evidence" value="ECO:0007669"/>
    <property type="project" value="TreeGrafter"/>
</dbReference>
<dbReference type="GO" id="GO:0004674">
    <property type="term" value="F:protein serine/threonine kinase activity"/>
    <property type="evidence" value="ECO:0007669"/>
    <property type="project" value="UniProtKB-KW"/>
</dbReference>
<feature type="region of interest" description="Disordered" evidence="11">
    <location>
        <begin position="331"/>
        <end position="375"/>
    </location>
</feature>
<comment type="caution">
    <text evidence="13">The sequence shown here is derived from an EMBL/GenBank/DDBJ whole genome shotgun (WGS) entry which is preliminary data.</text>
</comment>
<dbReference type="PANTHER" id="PTHR17583:SF0">
    <property type="entry name" value="PHOSPHOINOSITIDE 3-KINASE REGULATORY SUBUNIT 4"/>
    <property type="match status" value="1"/>
</dbReference>
<dbReference type="CDD" id="cd13980">
    <property type="entry name" value="STKc_Vps15"/>
    <property type="match status" value="1"/>
</dbReference>
<feature type="compositionally biased region" description="Basic and acidic residues" evidence="11">
    <location>
        <begin position="822"/>
        <end position="835"/>
    </location>
</feature>
<evidence type="ECO:0000256" key="1">
    <source>
        <dbReference type="ARBA" id="ARBA00012513"/>
    </source>
</evidence>
<keyword evidence="6" id="KW-0547">Nucleotide-binding</keyword>
<keyword evidence="2" id="KW-0723">Serine/threonine-protein kinase</keyword>
<proteinExistence type="predicted"/>
<dbReference type="InterPro" id="IPR011989">
    <property type="entry name" value="ARM-like"/>
</dbReference>
<accession>A0A5C5G311</accession>
<dbReference type="InterPro" id="IPR000719">
    <property type="entry name" value="Prot_kinase_dom"/>
</dbReference>
<dbReference type="InterPro" id="IPR015943">
    <property type="entry name" value="WD40/YVTN_repeat-like_dom_sf"/>
</dbReference>
<feature type="compositionally biased region" description="Polar residues" evidence="11">
    <location>
        <begin position="916"/>
        <end position="940"/>
    </location>
</feature>
<dbReference type="STRING" id="5288.A0A5C5G311"/>
<feature type="compositionally biased region" description="Low complexity" evidence="11">
    <location>
        <begin position="1411"/>
        <end position="1421"/>
    </location>
</feature>
<dbReference type="SMART" id="SM00320">
    <property type="entry name" value="WD40"/>
    <property type="match status" value="4"/>
</dbReference>
<dbReference type="SUPFAM" id="SSF48371">
    <property type="entry name" value="ARM repeat"/>
    <property type="match status" value="1"/>
</dbReference>
<dbReference type="PROSITE" id="PS50082">
    <property type="entry name" value="WD_REPEATS_2"/>
    <property type="match status" value="1"/>
</dbReference>
<evidence type="ECO:0000256" key="3">
    <source>
        <dbReference type="ARBA" id="ARBA00022574"/>
    </source>
</evidence>
<feature type="compositionally biased region" description="Basic and acidic residues" evidence="11">
    <location>
        <begin position="1573"/>
        <end position="1583"/>
    </location>
</feature>
<feature type="domain" description="Protein kinase" evidence="12">
    <location>
        <begin position="36"/>
        <end position="327"/>
    </location>
</feature>
<feature type="compositionally biased region" description="Polar residues" evidence="11">
    <location>
        <begin position="1622"/>
        <end position="1631"/>
    </location>
</feature>
<evidence type="ECO:0000256" key="10">
    <source>
        <dbReference type="PROSITE-ProRule" id="PRU00221"/>
    </source>
</evidence>
<dbReference type="Gene3D" id="1.10.510.10">
    <property type="entry name" value="Transferase(Phosphotransferase) domain 1"/>
    <property type="match status" value="1"/>
</dbReference>
<feature type="repeat" description="WD" evidence="10">
    <location>
        <begin position="1193"/>
        <end position="1225"/>
    </location>
</feature>
<dbReference type="Pfam" id="PF00400">
    <property type="entry name" value="WD40"/>
    <property type="match status" value="1"/>
</dbReference>
<feature type="region of interest" description="Disordered" evidence="11">
    <location>
        <begin position="813"/>
        <end position="835"/>
    </location>
</feature>
<feature type="compositionally biased region" description="Pro residues" evidence="11">
    <location>
        <begin position="335"/>
        <end position="353"/>
    </location>
</feature>
<feature type="compositionally biased region" description="Low complexity" evidence="11">
    <location>
        <begin position="1020"/>
        <end position="1050"/>
    </location>
</feature>
<keyword evidence="7 13" id="KW-0418">Kinase</keyword>
<feature type="region of interest" description="Disordered" evidence="11">
    <location>
        <begin position="1550"/>
        <end position="1588"/>
    </location>
</feature>
<dbReference type="GO" id="GO:0034271">
    <property type="term" value="C:phosphatidylinositol 3-kinase complex, class III, type I"/>
    <property type="evidence" value="ECO:0007669"/>
    <property type="project" value="TreeGrafter"/>
</dbReference>
<protein>
    <recommendedName>
        <fullName evidence="1">non-specific serine/threonine protein kinase</fullName>
        <ecNumber evidence="1">2.7.11.1</ecNumber>
    </recommendedName>
</protein>
<evidence type="ECO:0000259" key="12">
    <source>
        <dbReference type="PROSITE" id="PS50011"/>
    </source>
</evidence>
<feature type="region of interest" description="Disordered" evidence="11">
    <location>
        <begin position="1110"/>
        <end position="1132"/>
    </location>
</feature>
<feature type="region of interest" description="Disordered" evidence="11">
    <location>
        <begin position="1612"/>
        <end position="1682"/>
    </location>
</feature>
<feature type="region of interest" description="Disordered" evidence="11">
    <location>
        <begin position="1153"/>
        <end position="1185"/>
    </location>
</feature>
<keyword evidence="8" id="KW-0067">ATP-binding</keyword>
<sequence length="1729" mass="186199">MGAALSAPHPAALALPANARPQPGTDPFFLELGGDIVYDKSMGSSRFLKCVRARHRHGALVAKVFVKSDPSLSLKPFHRRIKAERDALADCPNVQPYGRALETERAGYLMRQWVASNLYDRISTRPFLSSVEKRWIAFQLLTGLKYARERGISHGDIKTENVVVTTWNWAYLTDFSSAFKPTFLPLDDPSAFSFYFDTASRRTCYLAPERYYAAGSDTARRKDALEFGKRDGRVTEAMDVFSLGCVLAELWMEGTPPFTLSQLFKYREGEYNLESYLAEIEDVEIRSLIRSMVSLDPAARLSFADYLTQYRSTAFPDIFYTFLHPFLSSLNEPSSPSPAPAPAPPPPAAPPRPGTNTPVDAAGQQQQQQTLLRTDADDRIERVWSEWEMIARYLDETVEGDGATEQPDETQRGEGLFPVRLHLPGQEGAAVVGGNVSEDGPALIVLSLVCANLRNCVRPASVLRALELLLALNRYLTDPTRLDRLVPYLVALLADDVASVRAAALRALTQTLLLVRTISPSNVDVLPEYVLPNSRALATDPELLPRETYALCIAALAQTAQRFLEMAEAMRTEGTFELAGLQQDFEGSPYAGNFDTRLQELHSLVQDHLGPLLSDPSPAVKRALLVHVGALCTFFGRLGANDAVLAHLVTYLNTRDWLLRAEWNARAVDVAQCVGARSLEEYILPLISLSLADPEEFVVVRVLDSLTTLAERRLLAKGKMWELVGQVTGFLCHPNIWIREGAASFLATVASLLGTTDRWCILYPTVKRLLRSDIKEITDLALLDNAREPLSRVVFEAAVTWASRSGKSHFWSLSRGGPTKGAPRDASVRTDEDHAQLERMRQLGMSVEDEYKLSAMREYVAKVAAARQGGPSRGYDSPDALTPTSSAANLQDLGIVPQTIFFSVLSADEMLNQARSRLQGSSTPSGGTLSRRVSTASSDAASGRPAAGRRTSAGQAPVDDLRRRLALGAHQVGGGAASPSMHSLQEDGEGLEAGAAAGATPRAATPTGAAGERLDLHRTVSQTSTAASEATTATSTTSTVSGAAAAAGSSKPRSRVRLNAVEVARAVPAVAEDSTNAMGLFDVEARYRASAGDADAASVMQDVVSQSPTQFKRSVSGRQVPRPPQRFVSTYEGNDPSIKQLLERTYLDSYREPLPELGPHVPAGIPRRKALRTSFPPRERTPSRPDGTLIARLVEHTGAITSIQVSPDHLFFVTGSEDGTVKVWDAMRLEKNVTSRSRQTLRQGGKVTAVCVLEHSHCVASASTNGSVWVHRVDVSLSGSMPRYSKPHLIRQYPLDEEGDHATCLASFNTDTTNNLVLGTSLSSIIILDVRTMRALQTLSNPRHLGPITALCLDRKHLWLVAGTATGVLTLWDLRFGLLLRSWTVGTRRINQVAVHPVKGKGRWVVVAAEPDEAAPGPTAEQGKSRRGAASSSSPGAHGTVVAEVWDIDLGVKVDEFRVVSPQQQAQAAASHASSRANMFAGTGDDSSSTAMRDAALDPAAAIEALLAASTAPRPAPSVPVDAESRQTVPPVRPTVRALLLGADYAAQASTRPAATHVVDPSSAGDAAPRAGLDGKPRGDKGGEGGFVLMGGEDRKLRFWDLGKPGRSAVVSGLDADEDMPSYSTHSSTVRPTLHLESPSASSSTSSTSHHPSPSGASATSRSSRAGSSAPAATPVAPTSRVHRSTLIANSQQQLLRAHQEAITALAVLDLPFRCVVSGDRAGVVRVFE</sequence>
<dbReference type="SUPFAM" id="SSF50978">
    <property type="entry name" value="WD40 repeat-like"/>
    <property type="match status" value="1"/>
</dbReference>
<dbReference type="Gene3D" id="1.25.10.10">
    <property type="entry name" value="Leucine-rich Repeat Variant"/>
    <property type="match status" value="2"/>
</dbReference>